<reference evidence="8" key="1">
    <citation type="journal article" date="2023" name="PhytoFront">
        <title>Draft Genome Resources of Seven Strains of Tilletia horrida, Causal Agent of Kernel Smut of Rice.</title>
        <authorList>
            <person name="Khanal S."/>
            <person name="Antony Babu S."/>
            <person name="Zhou X.G."/>
        </authorList>
    </citation>
    <scope>NUCLEOTIDE SEQUENCE</scope>
    <source>
        <strain evidence="8">TX6</strain>
    </source>
</reference>
<evidence type="ECO:0000256" key="2">
    <source>
        <dbReference type="ARBA" id="ARBA00009154"/>
    </source>
</evidence>
<evidence type="ECO:0000256" key="7">
    <source>
        <dbReference type="SAM" id="MobiDB-lite"/>
    </source>
</evidence>
<keyword evidence="3 6" id="KW-0698">rRNA processing</keyword>
<dbReference type="GO" id="GO:0000178">
    <property type="term" value="C:exosome (RNase complex)"/>
    <property type="evidence" value="ECO:0007669"/>
    <property type="project" value="TreeGrafter"/>
</dbReference>
<dbReference type="Proteomes" id="UP001176517">
    <property type="component" value="Unassembled WGS sequence"/>
</dbReference>
<evidence type="ECO:0000313" key="9">
    <source>
        <dbReference type="Proteomes" id="UP001176517"/>
    </source>
</evidence>
<proteinExistence type="inferred from homology"/>
<feature type="compositionally biased region" description="Acidic residues" evidence="7">
    <location>
        <begin position="228"/>
        <end position="242"/>
    </location>
</feature>
<dbReference type="EMBL" id="JAPDMZ010000069">
    <property type="protein sequence ID" value="KAK0551998.1"/>
    <property type="molecule type" value="Genomic_DNA"/>
</dbReference>
<feature type="region of interest" description="Disordered" evidence="7">
    <location>
        <begin position="157"/>
        <end position="176"/>
    </location>
</feature>
<evidence type="ECO:0000256" key="5">
    <source>
        <dbReference type="ARBA" id="ARBA00023242"/>
    </source>
</evidence>
<evidence type="ECO:0000256" key="1">
    <source>
        <dbReference type="ARBA" id="ARBA00004123"/>
    </source>
</evidence>
<dbReference type="PANTHER" id="PTHR15341:SF3">
    <property type="entry name" value="NUCLEAR NUCLEIC ACID-BINDING PROTEIN C1D"/>
    <property type="match status" value="1"/>
</dbReference>
<evidence type="ECO:0000313" key="8">
    <source>
        <dbReference type="EMBL" id="KAK0551998.1"/>
    </source>
</evidence>
<feature type="compositionally biased region" description="Basic residues" evidence="7">
    <location>
        <begin position="252"/>
        <end position="267"/>
    </location>
</feature>
<dbReference type="GO" id="GO:0003723">
    <property type="term" value="F:RNA binding"/>
    <property type="evidence" value="ECO:0007669"/>
    <property type="project" value="UniProtKB-UniRule"/>
</dbReference>
<gene>
    <name evidence="8" type="ORF">OC846_003082</name>
</gene>
<dbReference type="GO" id="GO:0000460">
    <property type="term" value="P:maturation of 5.8S rRNA"/>
    <property type="evidence" value="ECO:0007669"/>
    <property type="project" value="TreeGrafter"/>
</dbReference>
<dbReference type="AlphaFoldDB" id="A0AAN6GQ62"/>
<dbReference type="PANTHER" id="PTHR15341">
    <property type="entry name" value="SUN-COR STEROID HORMONE RECEPTOR CO-REPRESSOR"/>
    <property type="match status" value="1"/>
</dbReference>
<sequence>MDTLADPSPVAEALGPQLQSLYDSLGNILPSGSTTKALPSYEELIASVQSSSSNDQSDPLLGRLQAARMHASMAYLVLDAIWILMKTRGISLSQHHPINAELERARTYLEKVKKASGNDKRERDAILAAQEGPQRRVEAAAAGRFIKAALASQKGTLTKFDDDEEGNVDPSTQDSDAVKALDTGASALSSPAAPKPKQQKRVMDPYTEYDDEPPSKTRVRNNDTRQDEADDDEDAGEDEDGVQDTAADERKRRSKKRGKKSKRSKKR</sequence>
<name>A0AAN6GQ62_9BASI</name>
<comment type="similarity">
    <text evidence="2 6">Belongs to the C1D family.</text>
</comment>
<comment type="caution">
    <text evidence="8">The sequence shown here is derived from an EMBL/GenBank/DDBJ whole genome shotgun (WGS) entry which is preliminary data.</text>
</comment>
<comment type="function">
    <text evidence="6">Required for exosome-dependent processing of pre-rRNA and small nucleolar RNA (snRNA) precursors. Involved in processing of 35S pre-rRNA at the A0, A1 and A2 sites.</text>
</comment>
<keyword evidence="5 6" id="KW-0539">Nucleus</keyword>
<keyword evidence="4 6" id="KW-0694">RNA-binding</keyword>
<organism evidence="8 9">
    <name type="scientific">Tilletia horrida</name>
    <dbReference type="NCBI Taxonomy" id="155126"/>
    <lineage>
        <taxon>Eukaryota</taxon>
        <taxon>Fungi</taxon>
        <taxon>Dikarya</taxon>
        <taxon>Basidiomycota</taxon>
        <taxon>Ustilaginomycotina</taxon>
        <taxon>Exobasidiomycetes</taxon>
        <taxon>Tilletiales</taxon>
        <taxon>Tilletiaceae</taxon>
        <taxon>Tilletia</taxon>
    </lineage>
</organism>
<dbReference type="GO" id="GO:0005730">
    <property type="term" value="C:nucleolus"/>
    <property type="evidence" value="ECO:0007669"/>
    <property type="project" value="TreeGrafter"/>
</dbReference>
<evidence type="ECO:0000256" key="3">
    <source>
        <dbReference type="ARBA" id="ARBA00022552"/>
    </source>
</evidence>
<evidence type="ECO:0000256" key="4">
    <source>
        <dbReference type="ARBA" id="ARBA00022884"/>
    </source>
</evidence>
<dbReference type="InterPro" id="IPR007146">
    <property type="entry name" value="Sas10/Utp3/C1D"/>
</dbReference>
<keyword evidence="9" id="KW-1185">Reference proteome</keyword>
<dbReference type="GO" id="GO:0010468">
    <property type="term" value="P:regulation of gene expression"/>
    <property type="evidence" value="ECO:0007669"/>
    <property type="project" value="TreeGrafter"/>
</dbReference>
<dbReference type="Pfam" id="PF04000">
    <property type="entry name" value="Sas10_Utp3"/>
    <property type="match status" value="1"/>
</dbReference>
<dbReference type="GO" id="GO:0003677">
    <property type="term" value="F:DNA binding"/>
    <property type="evidence" value="ECO:0007669"/>
    <property type="project" value="TreeGrafter"/>
</dbReference>
<protein>
    <recommendedName>
        <fullName evidence="6">Exosome complex protein</fullName>
    </recommendedName>
</protein>
<feature type="region of interest" description="Disordered" evidence="7">
    <location>
        <begin position="185"/>
        <end position="267"/>
    </location>
</feature>
<comment type="subcellular location">
    <subcellularLocation>
        <location evidence="1 6">Nucleus</location>
    </subcellularLocation>
</comment>
<dbReference type="InterPro" id="IPR011082">
    <property type="entry name" value="Exosome-assoc_fac/DNA_repair"/>
</dbReference>
<accession>A0AAN6GQ62</accession>
<evidence type="ECO:0000256" key="6">
    <source>
        <dbReference type="RuleBase" id="RU368003"/>
    </source>
</evidence>
<feature type="compositionally biased region" description="Low complexity" evidence="7">
    <location>
        <begin position="185"/>
        <end position="196"/>
    </location>
</feature>